<evidence type="ECO:0000313" key="4">
    <source>
        <dbReference type="EMBL" id="GAA4139300.1"/>
    </source>
</evidence>
<dbReference type="EMBL" id="BAABDO010000029">
    <property type="protein sequence ID" value="GAA4139300.1"/>
    <property type="molecule type" value="Genomic_DNA"/>
</dbReference>
<sequence length="545" mass="57663">MSRVTGLPSAMPPAAGRFYRQGWWRRESFTDDLHARARQTPAAVAYVNVRVQRGATETAAVTFAELADQVERLAAVLWRLGVRPGDPVALRTPNQWEAAALWLACGRVGAVTMSLSPWAGAREAEIAFTGVPARLLVAGDAYAPDAVAPPAGLAPRTVHLRELLDSARSAEPLPAAQRPQAPPDGPRHVALTSGTTGRPKAVVHSGNTLYASLRAAAGFLPPRPVLTSTAGMTHASGLKYLALMPLVTGGRAVLLAADDLHGPDRWLDLVARHGVSCLVGLPALLGRMVAAQRRRERDLSGLRRVVSLGAPLPAPTAAGIRAHLCTGLVNVFGMTEGGPLCATAPDDPSEPADPGLGRPVAGTQVEIRRADASGAGGLNVRGPSMCLGVLDVRSGSATWTPDRDDGWYDTGDLVRSDEHGRLHYLSRACDRVGWGPMVPTAEIESVLLGHPAVADVAVIGVPDRQGHEAACAVVVPRSARPTLDELCAFLRRRRMGDKDLPARLAVVPALPRTALGKISKAELRRQVIDGALPTEGYDALRRRLE</sequence>
<name>A0ABP7YPJ1_9ACTN</name>
<organism evidence="4 5">
    <name type="scientific">Actinomadura keratinilytica</name>
    <dbReference type="NCBI Taxonomy" id="547461"/>
    <lineage>
        <taxon>Bacteria</taxon>
        <taxon>Bacillati</taxon>
        <taxon>Actinomycetota</taxon>
        <taxon>Actinomycetes</taxon>
        <taxon>Streptosporangiales</taxon>
        <taxon>Thermomonosporaceae</taxon>
        <taxon>Actinomadura</taxon>
    </lineage>
</organism>
<dbReference type="InterPro" id="IPR050237">
    <property type="entry name" value="ATP-dep_AMP-bd_enzyme"/>
</dbReference>
<feature type="region of interest" description="Disordered" evidence="1">
    <location>
        <begin position="172"/>
        <end position="202"/>
    </location>
</feature>
<feature type="domain" description="AMP-dependent synthetase/ligase" evidence="2">
    <location>
        <begin position="34"/>
        <end position="388"/>
    </location>
</feature>
<dbReference type="SUPFAM" id="SSF56801">
    <property type="entry name" value="Acetyl-CoA synthetase-like"/>
    <property type="match status" value="1"/>
</dbReference>
<dbReference type="PROSITE" id="PS00455">
    <property type="entry name" value="AMP_BINDING"/>
    <property type="match status" value="1"/>
</dbReference>
<reference evidence="5" key="1">
    <citation type="journal article" date="2019" name="Int. J. Syst. Evol. Microbiol.">
        <title>The Global Catalogue of Microorganisms (GCM) 10K type strain sequencing project: providing services to taxonomists for standard genome sequencing and annotation.</title>
        <authorList>
            <consortium name="The Broad Institute Genomics Platform"/>
            <consortium name="The Broad Institute Genome Sequencing Center for Infectious Disease"/>
            <person name="Wu L."/>
            <person name="Ma J."/>
        </authorList>
    </citation>
    <scope>NUCLEOTIDE SEQUENCE [LARGE SCALE GENOMIC DNA]</scope>
    <source>
        <strain evidence="5">JCM 17316</strain>
    </source>
</reference>
<protein>
    <submittedName>
        <fullName evidence="4">Acyl-CoA synthetase</fullName>
    </submittedName>
</protein>
<dbReference type="InterPro" id="IPR020845">
    <property type="entry name" value="AMP-binding_CS"/>
</dbReference>
<dbReference type="InterPro" id="IPR045851">
    <property type="entry name" value="AMP-bd_C_sf"/>
</dbReference>
<dbReference type="Pfam" id="PF13193">
    <property type="entry name" value="AMP-binding_C"/>
    <property type="match status" value="1"/>
</dbReference>
<dbReference type="Gene3D" id="3.40.50.12780">
    <property type="entry name" value="N-terminal domain of ligase-like"/>
    <property type="match status" value="1"/>
</dbReference>
<comment type="caution">
    <text evidence="4">The sequence shown here is derived from an EMBL/GenBank/DDBJ whole genome shotgun (WGS) entry which is preliminary data.</text>
</comment>
<gene>
    <name evidence="4" type="ORF">GCM10022416_25450</name>
</gene>
<evidence type="ECO:0000313" key="5">
    <source>
        <dbReference type="Proteomes" id="UP001500266"/>
    </source>
</evidence>
<dbReference type="InterPro" id="IPR000873">
    <property type="entry name" value="AMP-dep_synth/lig_dom"/>
</dbReference>
<dbReference type="PANTHER" id="PTHR43767:SF1">
    <property type="entry name" value="NONRIBOSOMAL PEPTIDE SYNTHASE PES1 (EUROFUNG)-RELATED"/>
    <property type="match status" value="1"/>
</dbReference>
<dbReference type="RefSeq" id="WP_345020846.1">
    <property type="nucleotide sequence ID" value="NZ_BAABDO010000029.1"/>
</dbReference>
<dbReference type="PANTHER" id="PTHR43767">
    <property type="entry name" value="LONG-CHAIN-FATTY-ACID--COA LIGASE"/>
    <property type="match status" value="1"/>
</dbReference>
<evidence type="ECO:0000259" key="3">
    <source>
        <dbReference type="Pfam" id="PF13193"/>
    </source>
</evidence>
<keyword evidence="5" id="KW-1185">Reference proteome</keyword>
<dbReference type="Pfam" id="PF00501">
    <property type="entry name" value="AMP-binding"/>
    <property type="match status" value="1"/>
</dbReference>
<dbReference type="InterPro" id="IPR025110">
    <property type="entry name" value="AMP-bd_C"/>
</dbReference>
<dbReference type="Gene3D" id="3.30.300.30">
    <property type="match status" value="1"/>
</dbReference>
<evidence type="ECO:0000256" key="1">
    <source>
        <dbReference type="SAM" id="MobiDB-lite"/>
    </source>
</evidence>
<dbReference type="InterPro" id="IPR042099">
    <property type="entry name" value="ANL_N_sf"/>
</dbReference>
<accession>A0ABP7YPJ1</accession>
<dbReference type="Proteomes" id="UP001500266">
    <property type="component" value="Unassembled WGS sequence"/>
</dbReference>
<proteinExistence type="predicted"/>
<evidence type="ECO:0000259" key="2">
    <source>
        <dbReference type="Pfam" id="PF00501"/>
    </source>
</evidence>
<feature type="domain" description="AMP-binding enzyme C-terminal" evidence="3">
    <location>
        <begin position="442"/>
        <end position="517"/>
    </location>
</feature>